<dbReference type="SUPFAM" id="SSF48557">
    <property type="entry name" value="L-aspartase-like"/>
    <property type="match status" value="1"/>
</dbReference>
<evidence type="ECO:0000313" key="5">
    <source>
        <dbReference type="Proteomes" id="UP001595821"/>
    </source>
</evidence>
<protein>
    <recommendedName>
        <fullName evidence="1">Argininosuccinate lyase</fullName>
        <ecNumber evidence="1">4.3.2.1</ecNumber>
    </recommendedName>
</protein>
<dbReference type="AlphaFoldDB" id="A0ABD5P1Z6"/>
<evidence type="ECO:0000259" key="2">
    <source>
        <dbReference type="Pfam" id="PF00206"/>
    </source>
</evidence>
<proteinExistence type="predicted"/>
<dbReference type="EC" id="4.3.2.1" evidence="1"/>
<dbReference type="PRINTS" id="PR00145">
    <property type="entry name" value="ARGSUCLYASE"/>
</dbReference>
<dbReference type="PRINTS" id="PR00149">
    <property type="entry name" value="FUMRATELYASE"/>
</dbReference>
<comment type="caution">
    <text evidence="4">The sequence shown here is derived from an EMBL/GenBank/DDBJ whole genome shotgun (WGS) entry which is preliminary data.</text>
</comment>
<dbReference type="EMBL" id="JBHSDJ010000120">
    <property type="protein sequence ID" value="MFC4248329.1"/>
    <property type="molecule type" value="Genomic_DNA"/>
</dbReference>
<keyword evidence="4" id="KW-0456">Lyase</keyword>
<dbReference type="Gene3D" id="1.10.275.10">
    <property type="entry name" value="Fumarase/aspartase (N-terminal domain)"/>
    <property type="match status" value="1"/>
</dbReference>
<dbReference type="PANTHER" id="PTHR43814:SF1">
    <property type="entry name" value="ARGININOSUCCINATE LYASE"/>
    <property type="match status" value="1"/>
</dbReference>
<dbReference type="Gene3D" id="1.20.200.10">
    <property type="entry name" value="Fumarase/aspartase (Central domain)"/>
    <property type="match status" value="1"/>
</dbReference>
<gene>
    <name evidence="4" type="primary">argH</name>
    <name evidence="4" type="ORF">ACFOZ7_15555</name>
</gene>
<dbReference type="InterPro" id="IPR009049">
    <property type="entry name" value="Argininosuccinate_lyase"/>
</dbReference>
<dbReference type="Pfam" id="PF14698">
    <property type="entry name" value="ASL_C2"/>
    <property type="match status" value="1"/>
</dbReference>
<accession>A0ABD5P1Z6</accession>
<dbReference type="InterPro" id="IPR029419">
    <property type="entry name" value="Arg_succ_lyase_C"/>
</dbReference>
<evidence type="ECO:0000256" key="1">
    <source>
        <dbReference type="NCBIfam" id="TIGR00838"/>
    </source>
</evidence>
<dbReference type="RefSeq" id="WP_246976139.1">
    <property type="nucleotide sequence ID" value="NZ_CP095398.1"/>
</dbReference>
<dbReference type="GeneID" id="71855957"/>
<name>A0ABD5P1Z6_9EURY</name>
<dbReference type="Proteomes" id="UP001595821">
    <property type="component" value="Unassembled WGS sequence"/>
</dbReference>
<organism evidence="4 5">
    <name type="scientific">Natribaculum luteum</name>
    <dbReference type="NCBI Taxonomy" id="1586232"/>
    <lineage>
        <taxon>Archaea</taxon>
        <taxon>Methanobacteriati</taxon>
        <taxon>Methanobacteriota</taxon>
        <taxon>Stenosarchaea group</taxon>
        <taxon>Halobacteria</taxon>
        <taxon>Halobacteriales</taxon>
        <taxon>Natrialbaceae</taxon>
        <taxon>Natribaculum</taxon>
    </lineage>
</organism>
<evidence type="ECO:0000259" key="3">
    <source>
        <dbReference type="Pfam" id="PF14698"/>
    </source>
</evidence>
<dbReference type="InterPro" id="IPR022761">
    <property type="entry name" value="Fumarate_lyase_N"/>
</dbReference>
<dbReference type="Gene3D" id="1.10.40.30">
    <property type="entry name" value="Fumarase/aspartase (C-terminal domain)"/>
    <property type="match status" value="1"/>
</dbReference>
<feature type="domain" description="Argininosuccinate lyase C-terminal" evidence="3">
    <location>
        <begin position="372"/>
        <end position="446"/>
    </location>
</feature>
<dbReference type="InterPro" id="IPR000362">
    <property type="entry name" value="Fumarate_lyase_fam"/>
</dbReference>
<dbReference type="PANTHER" id="PTHR43814">
    <property type="entry name" value="ARGININOSUCCINATE LYASE"/>
    <property type="match status" value="1"/>
</dbReference>
<dbReference type="GO" id="GO:0004056">
    <property type="term" value="F:argininosuccinate lyase activity"/>
    <property type="evidence" value="ECO:0007669"/>
    <property type="project" value="UniProtKB-UniRule"/>
</dbReference>
<dbReference type="InterPro" id="IPR008948">
    <property type="entry name" value="L-Aspartase-like"/>
</dbReference>
<dbReference type="GO" id="GO:0042450">
    <property type="term" value="P:L-arginine biosynthetic process via ornithine"/>
    <property type="evidence" value="ECO:0007669"/>
    <property type="project" value="UniProtKB-UniRule"/>
</dbReference>
<reference evidence="4 5" key="1">
    <citation type="journal article" date="2014" name="Int. J. Syst. Evol. Microbiol.">
        <title>Complete genome sequence of Corynebacterium casei LMG S-19264T (=DSM 44701T), isolated from a smear-ripened cheese.</title>
        <authorList>
            <consortium name="US DOE Joint Genome Institute (JGI-PGF)"/>
            <person name="Walter F."/>
            <person name="Albersmeier A."/>
            <person name="Kalinowski J."/>
            <person name="Ruckert C."/>
        </authorList>
    </citation>
    <scope>NUCLEOTIDE SEQUENCE [LARGE SCALE GENOMIC DNA]</scope>
    <source>
        <strain evidence="4 5">IBRC-M 10912</strain>
    </source>
</reference>
<dbReference type="CDD" id="cd01359">
    <property type="entry name" value="Argininosuccinate_lyase"/>
    <property type="match status" value="1"/>
</dbReference>
<feature type="domain" description="Fumarate lyase N-terminal" evidence="2">
    <location>
        <begin position="93"/>
        <end position="305"/>
    </location>
</feature>
<dbReference type="InterPro" id="IPR024083">
    <property type="entry name" value="Fumarase/histidase_N"/>
</dbReference>
<evidence type="ECO:0000313" key="4">
    <source>
        <dbReference type="EMBL" id="MFC4248329.1"/>
    </source>
</evidence>
<dbReference type="NCBIfam" id="TIGR00838">
    <property type="entry name" value="argH"/>
    <property type="match status" value="1"/>
</dbReference>
<sequence>MPADENISRERLGAAPGDVYTETIQEPTYEFKREHYFYHLIETNKAWTVMLVETGLIDESDGTQLLDAIADLEATGPEVLGEYNPQLEYFYSHMEHQLNERIGEDVAGNINIGRTRPEPLARMVTREQLLDILEQALSLRGTLLDLAERELETVMPQWTHYQHAQVSTVGHYLLAIVDSLERDTRRLLNAYETVNECTLGCGALAGASYDLDRQLVADLLGFDGFKENTIDCVGGGDHHMEPAAAMANMMVTLSRLCQDLYTWHTWEFDFVEIGDEFSGSSSMMPQKKNPYPFEYVRARAAHATGYMCSVHETLHNTNFQDIKDVEEDAVHPLFEAFEEVDRALRLLDGTVASAEFKADTMLERAAEGFASCSELAAKIDRQTDLTYRTAHRIVGDLVQRALSRDLDATAVDAELVNESAREITGESLDIDDDFVQSALDPKAFVEAHDVPGGPAPREVRRMIQDRRATLDEDRVDVANRHEKIEDASRELADRVESIYA</sequence>
<dbReference type="Pfam" id="PF00206">
    <property type="entry name" value="Lyase_1"/>
    <property type="match status" value="1"/>
</dbReference>